<dbReference type="AlphaFoldDB" id="A0A5C3NXZ9"/>
<dbReference type="InParanoid" id="A0A5C3NXZ9"/>
<dbReference type="PANTHER" id="PTHR46579:SF1">
    <property type="entry name" value="F5_8 TYPE C DOMAIN-CONTAINING PROTEIN"/>
    <property type="match status" value="1"/>
</dbReference>
<sequence length="828" mass="92877">MEEDPRAPGLPEPDEEEDEEAEQEEEEDPEAYRREFRRGQAFVEALEVAELDNSGLDGEALARLRNPLHEIPAIAPQELAGIRMYLARGDASEANYADVRAACMDLHPEPAIPPYEAVKRQVSKLTGITPVRTDMCENSCIAYTGPFANLLACPYKKCSKPRYDSVEFERGRRVPRRTFLSFPIGPQIQAMWSSPENARLMRHRATETRAMDAHIAAGDPIEFLDDVYSGSADDDTVLMFSIDGAQLYANKQSDCWFFIWTLLDLPPTVRYQKRYVIPAAPKNLDSFMFPSLYHGLRMWDAAAEREFSSRLYVLLVGADSPAMAYLNGLVGHNGKHAPGSSTYYPALLRPTAGDDSAQGDIDEAAAVYIEKLEQAARLETGISKPSILSGLSRFQGIPHGCVLDNMHLICLNLTDLLLPIYRGTFERDESDDLNTWTFAIFRDKDVWKDHGKLVAQATRYLPGSFDRPPRNPAEKLSSGFKAWEFLLYVYGLLPILLRGILPDDLYTHFCKLVTAVRIVLQFRIPLTQLPYAQQLFLEYVEEFEEKLHFIRPSLHTLTHLVTEAIRWTLENYIGNITREIKQHVTPYANVSERALRRCQVNALKAMIPALADTPGLPDTAVLLGDDYVLLRARARYREGVLNAEAVAIRAYVTSNGVELKDPHWAPVVRRWARLLLPNGQIARTAWKEREIEDKGRDLRRSRMVKLAGDRFAEVLYFFRLLLDGQLHTLAVVSVFSAPDPALVAHSHGALKACFYRGHAAIEAISVKSIVSVVAMIPMQATPQEAAEPGAAGKYINHYAVVEKPGLDIALIAGHVEDPRDDADGMHLD</sequence>
<accession>A0A5C3NXZ9</accession>
<name>A0A5C3NXZ9_9APHY</name>
<organism evidence="2 3">
    <name type="scientific">Polyporus arcularius HHB13444</name>
    <dbReference type="NCBI Taxonomy" id="1314778"/>
    <lineage>
        <taxon>Eukaryota</taxon>
        <taxon>Fungi</taxon>
        <taxon>Dikarya</taxon>
        <taxon>Basidiomycota</taxon>
        <taxon>Agaricomycotina</taxon>
        <taxon>Agaricomycetes</taxon>
        <taxon>Polyporales</taxon>
        <taxon>Polyporaceae</taxon>
        <taxon>Polyporus</taxon>
    </lineage>
</organism>
<dbReference type="EMBL" id="ML211508">
    <property type="protein sequence ID" value="TFK82224.1"/>
    <property type="molecule type" value="Genomic_DNA"/>
</dbReference>
<feature type="region of interest" description="Disordered" evidence="1">
    <location>
        <begin position="1"/>
        <end position="34"/>
    </location>
</feature>
<evidence type="ECO:0000313" key="3">
    <source>
        <dbReference type="Proteomes" id="UP000308197"/>
    </source>
</evidence>
<evidence type="ECO:0000256" key="1">
    <source>
        <dbReference type="SAM" id="MobiDB-lite"/>
    </source>
</evidence>
<reference evidence="2 3" key="1">
    <citation type="journal article" date="2019" name="Nat. Ecol. Evol.">
        <title>Megaphylogeny resolves global patterns of mushroom evolution.</title>
        <authorList>
            <person name="Varga T."/>
            <person name="Krizsan K."/>
            <person name="Foldi C."/>
            <person name="Dima B."/>
            <person name="Sanchez-Garcia M."/>
            <person name="Sanchez-Ramirez S."/>
            <person name="Szollosi G.J."/>
            <person name="Szarkandi J.G."/>
            <person name="Papp V."/>
            <person name="Albert L."/>
            <person name="Andreopoulos W."/>
            <person name="Angelini C."/>
            <person name="Antonin V."/>
            <person name="Barry K.W."/>
            <person name="Bougher N.L."/>
            <person name="Buchanan P."/>
            <person name="Buyck B."/>
            <person name="Bense V."/>
            <person name="Catcheside P."/>
            <person name="Chovatia M."/>
            <person name="Cooper J."/>
            <person name="Damon W."/>
            <person name="Desjardin D."/>
            <person name="Finy P."/>
            <person name="Geml J."/>
            <person name="Haridas S."/>
            <person name="Hughes K."/>
            <person name="Justo A."/>
            <person name="Karasinski D."/>
            <person name="Kautmanova I."/>
            <person name="Kiss B."/>
            <person name="Kocsube S."/>
            <person name="Kotiranta H."/>
            <person name="LaButti K.M."/>
            <person name="Lechner B.E."/>
            <person name="Liimatainen K."/>
            <person name="Lipzen A."/>
            <person name="Lukacs Z."/>
            <person name="Mihaltcheva S."/>
            <person name="Morgado L.N."/>
            <person name="Niskanen T."/>
            <person name="Noordeloos M.E."/>
            <person name="Ohm R.A."/>
            <person name="Ortiz-Santana B."/>
            <person name="Ovrebo C."/>
            <person name="Racz N."/>
            <person name="Riley R."/>
            <person name="Savchenko A."/>
            <person name="Shiryaev A."/>
            <person name="Soop K."/>
            <person name="Spirin V."/>
            <person name="Szebenyi C."/>
            <person name="Tomsovsky M."/>
            <person name="Tulloss R.E."/>
            <person name="Uehling J."/>
            <person name="Grigoriev I.V."/>
            <person name="Vagvolgyi C."/>
            <person name="Papp T."/>
            <person name="Martin F.M."/>
            <person name="Miettinen O."/>
            <person name="Hibbett D.S."/>
            <person name="Nagy L.G."/>
        </authorList>
    </citation>
    <scope>NUCLEOTIDE SEQUENCE [LARGE SCALE GENOMIC DNA]</scope>
    <source>
        <strain evidence="2 3">HHB13444</strain>
    </source>
</reference>
<gene>
    <name evidence="2" type="ORF">K466DRAFT_578255</name>
</gene>
<dbReference type="Proteomes" id="UP000308197">
    <property type="component" value="Unassembled WGS sequence"/>
</dbReference>
<feature type="compositionally biased region" description="Acidic residues" evidence="1">
    <location>
        <begin position="12"/>
        <end position="29"/>
    </location>
</feature>
<evidence type="ECO:0000313" key="2">
    <source>
        <dbReference type="EMBL" id="TFK82224.1"/>
    </source>
</evidence>
<protein>
    <submittedName>
        <fullName evidence="2">Uncharacterized protein</fullName>
    </submittedName>
</protein>
<proteinExistence type="predicted"/>
<dbReference type="PANTHER" id="PTHR46579">
    <property type="entry name" value="F5/8 TYPE C DOMAIN-CONTAINING PROTEIN-RELATED"/>
    <property type="match status" value="1"/>
</dbReference>
<dbReference type="STRING" id="1314778.A0A5C3NXZ9"/>
<keyword evidence="3" id="KW-1185">Reference proteome</keyword>